<dbReference type="InterPro" id="IPR016064">
    <property type="entry name" value="NAD/diacylglycerol_kinase_sf"/>
</dbReference>
<accession>A0A8W8KA16</accession>
<reference evidence="2" key="1">
    <citation type="submission" date="2022-08" db="UniProtKB">
        <authorList>
            <consortium name="EnsemblMetazoa"/>
        </authorList>
    </citation>
    <scope>IDENTIFICATION</scope>
    <source>
        <strain evidence="2">05x7-T-G4-1.051#20</strain>
    </source>
</reference>
<dbReference type="Gene3D" id="2.60.200.40">
    <property type="match status" value="1"/>
</dbReference>
<name>A0A8W8KA16_MAGGI</name>
<dbReference type="Proteomes" id="UP000005408">
    <property type="component" value="Unassembled WGS sequence"/>
</dbReference>
<dbReference type="InterPro" id="IPR050187">
    <property type="entry name" value="Lipid_Phosphate_FormReg"/>
</dbReference>
<organism evidence="2 3">
    <name type="scientific">Magallana gigas</name>
    <name type="common">Pacific oyster</name>
    <name type="synonym">Crassostrea gigas</name>
    <dbReference type="NCBI Taxonomy" id="29159"/>
    <lineage>
        <taxon>Eukaryota</taxon>
        <taxon>Metazoa</taxon>
        <taxon>Spiralia</taxon>
        <taxon>Lophotrochozoa</taxon>
        <taxon>Mollusca</taxon>
        <taxon>Bivalvia</taxon>
        <taxon>Autobranchia</taxon>
        <taxon>Pteriomorphia</taxon>
        <taxon>Ostreida</taxon>
        <taxon>Ostreoidea</taxon>
        <taxon>Ostreidae</taxon>
        <taxon>Magallana</taxon>
    </lineage>
</organism>
<proteinExistence type="predicted"/>
<evidence type="ECO:0000259" key="1">
    <source>
        <dbReference type="PROSITE" id="PS50146"/>
    </source>
</evidence>
<evidence type="ECO:0000313" key="3">
    <source>
        <dbReference type="Proteomes" id="UP000005408"/>
    </source>
</evidence>
<dbReference type="GO" id="GO:0006672">
    <property type="term" value="P:ceramide metabolic process"/>
    <property type="evidence" value="ECO:0007669"/>
    <property type="project" value="TreeGrafter"/>
</dbReference>
<dbReference type="EnsemblMetazoa" id="G23045.4">
    <property type="protein sequence ID" value="G23045.4:cds"/>
    <property type="gene ID" value="G23045"/>
</dbReference>
<dbReference type="Gene3D" id="3.40.50.10330">
    <property type="entry name" value="Probable inorganic polyphosphate/atp-NAD kinase, domain 1"/>
    <property type="match status" value="1"/>
</dbReference>
<feature type="domain" description="DAGKc" evidence="1">
    <location>
        <begin position="98"/>
        <end position="250"/>
    </location>
</feature>
<dbReference type="GO" id="GO:0016020">
    <property type="term" value="C:membrane"/>
    <property type="evidence" value="ECO:0007669"/>
    <property type="project" value="GOC"/>
</dbReference>
<dbReference type="Pfam" id="PF00781">
    <property type="entry name" value="DAGK_cat"/>
    <property type="match status" value="1"/>
</dbReference>
<dbReference type="PROSITE" id="PS50146">
    <property type="entry name" value="DAGK"/>
    <property type="match status" value="1"/>
</dbReference>
<dbReference type="PANTHER" id="PTHR12358">
    <property type="entry name" value="SPHINGOSINE KINASE"/>
    <property type="match status" value="1"/>
</dbReference>
<dbReference type="SMART" id="SM00046">
    <property type="entry name" value="DAGKc"/>
    <property type="match status" value="1"/>
</dbReference>
<dbReference type="EnsemblMetazoa" id="G23045.1">
    <property type="protein sequence ID" value="G23045.1:cds"/>
    <property type="gene ID" value="G23045"/>
</dbReference>
<sequence length="455" mass="50972">MVFKVDVESFVLEKERLRISDRNNICVEICDVIDCHLSEEPAGFLSGLFWSSPNLVVRYICKGKNYKWTAETVQVTGSKEECEALQDKINENLGQVNQRPKKLGVFINPIGGSQNSLDVYNKVVYPLFKAANIKCDVNVSERPKHMIDLINCFDTASVDGLVIVGGDGSLLEVLNCLLTQAQKEAGLDYDQPTCKLKHLEIPIGIIPTGTGNGAAKFLYGTLDYVTAALHIIRGETNENNIQAVYSGGKLMSFSLIAVACGFFTDMMYEMDRQRWLKKARYAVVPFYMGLFKKKRLLNVKLSIIPGKLSSETDDIEGTMEEMEVGQVSSLISFSGDLFNNATDSTMDFVKMSQSTRKTGLFTLLAFKESGRLEFLSCFMGFLTMTRSLFQKDCISTHTVRGYKVKLPGCNENLDQDPSIARMNNLLDVDGEMIDIYEGEFEVRTHMKLAKFYTSH</sequence>
<dbReference type="InterPro" id="IPR017438">
    <property type="entry name" value="ATP-NAD_kinase_N"/>
</dbReference>
<evidence type="ECO:0000313" key="2">
    <source>
        <dbReference type="EnsemblMetazoa" id="G23045.1:cds"/>
    </source>
</evidence>
<dbReference type="InterPro" id="IPR001206">
    <property type="entry name" value="Diacylglycerol_kinase_cat_dom"/>
</dbReference>
<dbReference type="SUPFAM" id="SSF111331">
    <property type="entry name" value="NAD kinase/diacylglycerol kinase-like"/>
    <property type="match status" value="1"/>
</dbReference>
<dbReference type="GO" id="GO:0001729">
    <property type="term" value="F:ceramide kinase activity"/>
    <property type="evidence" value="ECO:0007669"/>
    <property type="project" value="TreeGrafter"/>
</dbReference>
<dbReference type="PANTHER" id="PTHR12358:SF111">
    <property type="entry name" value="CERAMIDE KINASE, ISOFORM A"/>
    <property type="match status" value="1"/>
</dbReference>
<protein>
    <recommendedName>
        <fullName evidence="1">DAGKc domain-containing protein</fullName>
    </recommendedName>
</protein>
<keyword evidence="3" id="KW-1185">Reference proteome</keyword>
<dbReference type="AlphaFoldDB" id="A0A8W8KA16"/>